<dbReference type="Gene3D" id="1.10.1040.10">
    <property type="entry name" value="N-(1-d-carboxylethyl)-l-norvaline Dehydrogenase, domain 2"/>
    <property type="match status" value="1"/>
</dbReference>
<dbReference type="AlphaFoldDB" id="X8J982"/>
<dbReference type="InterPro" id="IPR013328">
    <property type="entry name" value="6PGD_dom2"/>
</dbReference>
<dbReference type="InterPro" id="IPR011128">
    <property type="entry name" value="G3P_DH_NAD-dep_N"/>
</dbReference>
<dbReference type="Pfam" id="PF01210">
    <property type="entry name" value="NAD_Gly3P_dh_N"/>
    <property type="match status" value="1"/>
</dbReference>
<proteinExistence type="predicted"/>
<comment type="caution">
    <text evidence="4">The sequence shown here is derived from an EMBL/GenBank/DDBJ whole genome shotgun (WGS) entry which is preliminary data.</text>
</comment>
<evidence type="ECO:0000256" key="1">
    <source>
        <dbReference type="ARBA" id="ARBA00023002"/>
    </source>
</evidence>
<dbReference type="RefSeq" id="WP_084645293.1">
    <property type="nucleotide sequence ID" value="NZ_JALU01000003.1"/>
</dbReference>
<reference evidence="4 5" key="1">
    <citation type="submission" date="2014-01" db="EMBL/GenBank/DDBJ databases">
        <authorList>
            <person name="Durkin A.S."/>
            <person name="McCorrison J."/>
            <person name="Torralba M."/>
            <person name="Gillis M."/>
            <person name="Haft D.H."/>
            <person name="Methe B."/>
            <person name="Sutton G."/>
            <person name="Nelson K.E."/>
        </authorList>
    </citation>
    <scope>NUCLEOTIDE SEQUENCE [LARGE SCALE GENOMIC DNA]</scope>
    <source>
        <strain evidence="4 5">ATCC 33093</strain>
    </source>
</reference>
<dbReference type="GO" id="GO:0051287">
    <property type="term" value="F:NAD binding"/>
    <property type="evidence" value="ECO:0007669"/>
    <property type="project" value="InterPro"/>
</dbReference>
<dbReference type="SUPFAM" id="SSF51735">
    <property type="entry name" value="NAD(P)-binding Rossmann-fold domains"/>
    <property type="match status" value="1"/>
</dbReference>
<sequence>MKIAIIGGGNIGTLMAAEFAFRGHDVKIYSRRPADWSDAIEVYDADDNFLFCSSNITVCSELVETICDAELIWITTPASTFNEFASRLEPIVNKRQILCVVPGLGGAEFAFYKLIKKGIMLLGMQRVHSIARLKKYGHSVYMLGRKDNLHIATIPASEARRYQEVIENLFSITTMTLPNYLNITLTPSNPILHTTRLYSLFHAKQVDYEYTDNPLFYESWDDESSEIMLKCDNELINICSKIPLDISGVKPLSIYYESDNVEAMTSKISSIKAFKGLLSPMYKSENGWKIDWNSRYFTTDFSFGLKILIDIAKMFEIKTPEMNKVWEWYSSIGIMESVFQMPVDKEQFIKCYR</sequence>
<dbReference type="PANTHER" id="PTHR38015:SF1">
    <property type="entry name" value="OPINE DEHYDROGENASE DOMAIN-CONTAINING PROTEIN"/>
    <property type="match status" value="1"/>
</dbReference>
<dbReference type="GO" id="GO:0016616">
    <property type="term" value="F:oxidoreductase activity, acting on the CH-OH group of donors, NAD or NADP as acceptor"/>
    <property type="evidence" value="ECO:0007669"/>
    <property type="project" value="InterPro"/>
</dbReference>
<dbReference type="InterPro" id="IPR003421">
    <property type="entry name" value="Opine_DH"/>
</dbReference>
<feature type="domain" description="Glycerol-3-phosphate dehydrogenase NAD-dependent N-terminal" evidence="2">
    <location>
        <begin position="2"/>
        <end position="100"/>
    </location>
</feature>
<evidence type="ECO:0000259" key="3">
    <source>
        <dbReference type="Pfam" id="PF02317"/>
    </source>
</evidence>
<dbReference type="Pfam" id="PF02317">
    <property type="entry name" value="Octopine_DH"/>
    <property type="match status" value="1"/>
</dbReference>
<dbReference type="EMBL" id="JALU01000003">
    <property type="protein sequence ID" value="EUC58109.1"/>
    <property type="molecule type" value="Genomic_DNA"/>
</dbReference>
<keyword evidence="1" id="KW-0560">Oxidoreductase</keyword>
<name>X8J982_9FIRM</name>
<dbReference type="InterPro" id="IPR051729">
    <property type="entry name" value="Opine/Lysopine_DH"/>
</dbReference>
<dbReference type="GO" id="GO:0046168">
    <property type="term" value="P:glycerol-3-phosphate catabolic process"/>
    <property type="evidence" value="ECO:0007669"/>
    <property type="project" value="InterPro"/>
</dbReference>
<evidence type="ECO:0000313" key="4">
    <source>
        <dbReference type="EMBL" id="EUC58109.1"/>
    </source>
</evidence>
<dbReference type="InterPro" id="IPR008927">
    <property type="entry name" value="6-PGluconate_DH-like_C_sf"/>
</dbReference>
<dbReference type="InterPro" id="IPR036291">
    <property type="entry name" value="NAD(P)-bd_dom_sf"/>
</dbReference>
<evidence type="ECO:0000259" key="2">
    <source>
        <dbReference type="Pfam" id="PF01210"/>
    </source>
</evidence>
<dbReference type="SUPFAM" id="SSF48179">
    <property type="entry name" value="6-phosphogluconate dehydrogenase C-terminal domain-like"/>
    <property type="match status" value="1"/>
</dbReference>
<evidence type="ECO:0000313" key="5">
    <source>
        <dbReference type="Proteomes" id="UP000022645"/>
    </source>
</evidence>
<protein>
    <submittedName>
        <fullName evidence="4">NAD/NADP octopine/nopaline dehydrogenase, alpha-helical domain protein</fullName>
    </submittedName>
</protein>
<organism evidence="4 5">
    <name type="scientific">Mogibacterium timidum ATCC 33093</name>
    <dbReference type="NCBI Taxonomy" id="1401079"/>
    <lineage>
        <taxon>Bacteria</taxon>
        <taxon>Bacillati</taxon>
        <taxon>Bacillota</taxon>
        <taxon>Clostridia</taxon>
        <taxon>Peptostreptococcales</taxon>
        <taxon>Anaerovoracaceae</taxon>
        <taxon>Mogibacterium</taxon>
    </lineage>
</organism>
<dbReference type="Proteomes" id="UP000022645">
    <property type="component" value="Unassembled WGS sequence"/>
</dbReference>
<dbReference type="PANTHER" id="PTHR38015">
    <property type="entry name" value="BLR6086 PROTEIN"/>
    <property type="match status" value="1"/>
</dbReference>
<dbReference type="Gene3D" id="3.40.50.720">
    <property type="entry name" value="NAD(P)-binding Rossmann-like Domain"/>
    <property type="match status" value="1"/>
</dbReference>
<feature type="domain" description="Opine dehydrogenase" evidence="3">
    <location>
        <begin position="177"/>
        <end position="332"/>
    </location>
</feature>
<gene>
    <name evidence="4" type="ORF">HMPREF0581_0219</name>
</gene>
<accession>X8J982</accession>